<dbReference type="PRINTS" id="PR00111">
    <property type="entry name" value="ABHYDROLASE"/>
</dbReference>
<name>A0AAV9JE57_9PEZI</name>
<keyword evidence="7 8" id="KW-0378">Hydrolase</keyword>
<evidence type="ECO:0000313" key="13">
    <source>
        <dbReference type="Proteomes" id="UP001324427"/>
    </source>
</evidence>
<dbReference type="PIRSF" id="PIRSF006431">
    <property type="entry name" value="Pept_S33"/>
    <property type="match status" value="1"/>
</dbReference>
<organism evidence="12 13">
    <name type="scientific">Oleoguttula mirabilis</name>
    <dbReference type="NCBI Taxonomy" id="1507867"/>
    <lineage>
        <taxon>Eukaryota</taxon>
        <taxon>Fungi</taxon>
        <taxon>Dikarya</taxon>
        <taxon>Ascomycota</taxon>
        <taxon>Pezizomycotina</taxon>
        <taxon>Dothideomycetes</taxon>
        <taxon>Dothideomycetidae</taxon>
        <taxon>Mycosphaerellales</taxon>
        <taxon>Teratosphaeriaceae</taxon>
        <taxon>Oleoguttula</taxon>
    </lineage>
</organism>
<feature type="active site" description="Nucleophile" evidence="9">
    <location>
        <position position="113"/>
    </location>
</feature>
<evidence type="ECO:0000256" key="7">
    <source>
        <dbReference type="ARBA" id="ARBA00022801"/>
    </source>
</evidence>
<comment type="similarity">
    <text evidence="3 8 10">Belongs to the peptidase S33 family.</text>
</comment>
<feature type="domain" description="AB hydrolase-1" evidence="11">
    <location>
        <begin position="37"/>
        <end position="301"/>
    </location>
</feature>
<evidence type="ECO:0000256" key="10">
    <source>
        <dbReference type="RuleBase" id="RU003421"/>
    </source>
</evidence>
<dbReference type="GO" id="GO:0005737">
    <property type="term" value="C:cytoplasm"/>
    <property type="evidence" value="ECO:0007669"/>
    <property type="project" value="UniProtKB-SubCell"/>
</dbReference>
<dbReference type="InterPro" id="IPR000073">
    <property type="entry name" value="AB_hydrolase_1"/>
</dbReference>
<evidence type="ECO:0000256" key="3">
    <source>
        <dbReference type="ARBA" id="ARBA00010088"/>
    </source>
</evidence>
<feature type="active site" description="Proton donor" evidence="9">
    <location>
        <position position="299"/>
    </location>
</feature>
<feature type="active site" evidence="9">
    <location>
        <position position="271"/>
    </location>
</feature>
<evidence type="ECO:0000256" key="2">
    <source>
        <dbReference type="ARBA" id="ARBA00004496"/>
    </source>
</evidence>
<dbReference type="Pfam" id="PF00561">
    <property type="entry name" value="Abhydrolase_1"/>
    <property type="match status" value="1"/>
</dbReference>
<evidence type="ECO:0000256" key="8">
    <source>
        <dbReference type="PIRNR" id="PIRNR006431"/>
    </source>
</evidence>
<dbReference type="InterPro" id="IPR005944">
    <property type="entry name" value="Pro_iminopeptidase"/>
</dbReference>
<dbReference type="PANTHER" id="PTHR43722:SF1">
    <property type="entry name" value="PROLINE IMINOPEPTIDASE"/>
    <property type="match status" value="1"/>
</dbReference>
<dbReference type="PRINTS" id="PR00793">
    <property type="entry name" value="PROAMNOPTASE"/>
</dbReference>
<evidence type="ECO:0000256" key="6">
    <source>
        <dbReference type="ARBA" id="ARBA00022670"/>
    </source>
</evidence>
<dbReference type="AlphaFoldDB" id="A0AAV9JE57"/>
<accession>A0AAV9JE57</accession>
<comment type="subcellular location">
    <subcellularLocation>
        <location evidence="2 8">Cytoplasm</location>
    </subcellularLocation>
</comment>
<dbReference type="GO" id="GO:0004177">
    <property type="term" value="F:aminopeptidase activity"/>
    <property type="evidence" value="ECO:0007669"/>
    <property type="project" value="UniProtKB-UniRule"/>
</dbReference>
<dbReference type="Proteomes" id="UP001324427">
    <property type="component" value="Unassembled WGS sequence"/>
</dbReference>
<protein>
    <recommendedName>
        <fullName evidence="8 10">Proline iminopeptidase</fullName>
        <shortName evidence="8">PIP</shortName>
        <ecNumber evidence="8 10">3.4.11.5</ecNumber>
    </recommendedName>
    <alternativeName>
        <fullName evidence="8">Prolyl aminopeptidase</fullName>
    </alternativeName>
</protein>
<gene>
    <name evidence="12" type="ORF">LTR36_005872</name>
</gene>
<evidence type="ECO:0000256" key="4">
    <source>
        <dbReference type="ARBA" id="ARBA00022438"/>
    </source>
</evidence>
<proteinExistence type="inferred from homology"/>
<keyword evidence="6 8" id="KW-0645">Protease</keyword>
<evidence type="ECO:0000256" key="9">
    <source>
        <dbReference type="PIRSR" id="PIRSR006431-1"/>
    </source>
</evidence>
<evidence type="ECO:0000256" key="5">
    <source>
        <dbReference type="ARBA" id="ARBA00022490"/>
    </source>
</evidence>
<keyword evidence="5 8" id="KW-0963">Cytoplasm</keyword>
<keyword evidence="4 8" id="KW-0031">Aminopeptidase</keyword>
<evidence type="ECO:0000259" key="11">
    <source>
        <dbReference type="Pfam" id="PF00561"/>
    </source>
</evidence>
<comment type="catalytic activity">
    <reaction evidence="1 8 10">
        <text>Release of N-terminal proline from a peptide.</text>
        <dbReference type="EC" id="3.4.11.5"/>
    </reaction>
</comment>
<dbReference type="EMBL" id="JAVFHQ010000035">
    <property type="protein sequence ID" value="KAK4543095.1"/>
    <property type="molecule type" value="Genomic_DNA"/>
</dbReference>
<comment type="caution">
    <text evidence="12">The sequence shown here is derived from an EMBL/GenBank/DDBJ whole genome shotgun (WGS) entry which is preliminary data.</text>
</comment>
<dbReference type="InterPro" id="IPR029058">
    <property type="entry name" value="AB_hydrolase_fold"/>
</dbReference>
<dbReference type="InterPro" id="IPR002410">
    <property type="entry name" value="Peptidase_S33"/>
</dbReference>
<reference evidence="12 13" key="1">
    <citation type="submission" date="2021-11" db="EMBL/GenBank/DDBJ databases">
        <title>Black yeast isolated from Biological Soil Crust.</title>
        <authorList>
            <person name="Kurbessoian T."/>
        </authorList>
    </citation>
    <scope>NUCLEOTIDE SEQUENCE [LARGE SCALE GENOMIC DNA]</scope>
    <source>
        <strain evidence="12 13">CCFEE 5522</strain>
    </source>
</reference>
<dbReference type="Gene3D" id="3.40.50.1820">
    <property type="entry name" value="alpha/beta hydrolase"/>
    <property type="match status" value="1"/>
</dbReference>
<sequence>MPGESGYEHADPFDSGHLKVGPIHKIYYEQRGKRDGKPVVFLHGGPGGNTSSDSASFFSPDVHRVVLLDQRGAGKSTPLAELRENTTQHLIDDIETLRKHVGVSKWHMVFGGSWGSTLALAYAEAHPEAVGSLALRGVFLVSRAEIDATYRNGPAPQLYPDEHEAWLRYLPERDREDPVQGYYKLLTSDDAVTRLAAGKAWNRFELRVSQLVAPPDVYAKLEDDAWVLAHARIEAHYFVNDCFLKPGQLLEEGNIARIRHIPTTIVQGRYDVVCPPKAAWMLHKALPDSVLHWVADAGHSAKERGTMSKLIEVCDEYAQLDL</sequence>
<dbReference type="PANTHER" id="PTHR43722">
    <property type="entry name" value="PROLINE IMINOPEPTIDASE"/>
    <property type="match status" value="1"/>
</dbReference>
<dbReference type="GO" id="GO:0006508">
    <property type="term" value="P:proteolysis"/>
    <property type="evidence" value="ECO:0007669"/>
    <property type="project" value="UniProtKB-KW"/>
</dbReference>
<keyword evidence="13" id="KW-1185">Reference proteome</keyword>
<evidence type="ECO:0000256" key="1">
    <source>
        <dbReference type="ARBA" id="ARBA00001585"/>
    </source>
</evidence>
<dbReference type="EC" id="3.4.11.5" evidence="8 10"/>
<dbReference type="SUPFAM" id="SSF53474">
    <property type="entry name" value="alpha/beta-Hydrolases"/>
    <property type="match status" value="1"/>
</dbReference>
<evidence type="ECO:0000313" key="12">
    <source>
        <dbReference type="EMBL" id="KAK4543095.1"/>
    </source>
</evidence>
<dbReference type="NCBIfam" id="TIGR01249">
    <property type="entry name" value="pro_imino_pep_1"/>
    <property type="match status" value="1"/>
</dbReference>